<dbReference type="InterPro" id="IPR051614">
    <property type="entry name" value="UPF0045_domain"/>
</dbReference>
<dbReference type="Proteomes" id="UP000034954">
    <property type="component" value="Unassembled WGS sequence"/>
</dbReference>
<keyword evidence="4" id="KW-1185">Reference proteome</keyword>
<evidence type="ECO:0000259" key="2">
    <source>
        <dbReference type="Pfam" id="PF01910"/>
    </source>
</evidence>
<dbReference type="Gene3D" id="3.30.70.930">
    <property type="match status" value="1"/>
</dbReference>
<accession>A0A0M2UYX9</accession>
<dbReference type="PANTHER" id="PTHR33777">
    <property type="entry name" value="UPF0045 PROTEIN ECM15"/>
    <property type="match status" value="1"/>
</dbReference>
<dbReference type="AlphaFoldDB" id="A0A0M2UYX9"/>
<dbReference type="Pfam" id="PF01910">
    <property type="entry name" value="Thiamine_BP"/>
    <property type="match status" value="1"/>
</dbReference>
<protein>
    <recommendedName>
        <fullName evidence="2">Thiamine-binding protein domain-containing protein</fullName>
    </recommendedName>
</protein>
<dbReference type="PANTHER" id="PTHR33777:SF1">
    <property type="entry name" value="UPF0045 PROTEIN ECM15"/>
    <property type="match status" value="1"/>
</dbReference>
<name>A0A0M2UYX9_9BACT</name>
<evidence type="ECO:0000313" key="3">
    <source>
        <dbReference type="EMBL" id="KKO20181.1"/>
    </source>
</evidence>
<dbReference type="EMBL" id="LAQJ01000121">
    <property type="protein sequence ID" value="KKO20181.1"/>
    <property type="molecule type" value="Genomic_DNA"/>
</dbReference>
<gene>
    <name evidence="3" type="ORF">BROFUL_01029</name>
</gene>
<dbReference type="InterPro" id="IPR029756">
    <property type="entry name" value="MTH1187/YkoF-like"/>
</dbReference>
<evidence type="ECO:0000256" key="1">
    <source>
        <dbReference type="ARBA" id="ARBA00010272"/>
    </source>
</evidence>
<sequence>MIAEISVVPIGKEIDLASHVAHVVKIIDASGLDYKLHAMGTVVEGESDQVFDLIRKCHNKMLESSERVYTTIKIDERKDKKAKMIEHKVLAVEKELGKSLRK</sequence>
<dbReference type="GO" id="GO:0005829">
    <property type="term" value="C:cytosol"/>
    <property type="evidence" value="ECO:0007669"/>
    <property type="project" value="TreeGrafter"/>
</dbReference>
<comment type="similarity">
    <text evidence="1">Belongs to the UPF0045 family.</text>
</comment>
<evidence type="ECO:0000313" key="4">
    <source>
        <dbReference type="Proteomes" id="UP000034954"/>
    </source>
</evidence>
<dbReference type="InterPro" id="IPR002767">
    <property type="entry name" value="Thiamine_BP"/>
</dbReference>
<proteinExistence type="inferred from homology"/>
<organism evidence="3 4">
    <name type="scientific">Candidatus Brocadia fulgida</name>
    <dbReference type="NCBI Taxonomy" id="380242"/>
    <lineage>
        <taxon>Bacteria</taxon>
        <taxon>Pseudomonadati</taxon>
        <taxon>Planctomycetota</taxon>
        <taxon>Candidatus Brocadiia</taxon>
        <taxon>Candidatus Brocadiales</taxon>
        <taxon>Candidatus Brocadiaceae</taxon>
        <taxon>Candidatus Brocadia</taxon>
    </lineage>
</organism>
<reference evidence="3 4" key="1">
    <citation type="journal article" date="2013" name="BMC Microbiol.">
        <title>Identification of the type II cytochrome c maturation pathway in anammox bacteria by comparative genomics.</title>
        <authorList>
            <person name="Ferousi C."/>
            <person name="Speth D.R."/>
            <person name="Reimann J."/>
            <person name="Op den Camp H.J."/>
            <person name="Allen J.W."/>
            <person name="Keltjens J.T."/>
            <person name="Jetten M.S."/>
        </authorList>
    </citation>
    <scope>NUCLEOTIDE SEQUENCE [LARGE SCALE GENOMIC DNA]</scope>
    <source>
        <strain evidence="3">RU1</strain>
    </source>
</reference>
<comment type="caution">
    <text evidence="3">The sequence shown here is derived from an EMBL/GenBank/DDBJ whole genome shotgun (WGS) entry which is preliminary data.</text>
</comment>
<feature type="domain" description="Thiamine-binding protein" evidence="2">
    <location>
        <begin position="3"/>
        <end position="93"/>
    </location>
</feature>
<dbReference type="NCBIfam" id="TIGR00106">
    <property type="entry name" value="MTH1187 family thiamine-binding protein"/>
    <property type="match status" value="1"/>
</dbReference>
<dbReference type="SUPFAM" id="SSF89957">
    <property type="entry name" value="MTH1187/YkoF-like"/>
    <property type="match status" value="1"/>
</dbReference>